<sequence length="270" mass="30707">MAHSGALTRGNILYEGNYTKWAKRIQGMLEVHQINTKEHELGYLTAGPEFDDDDYSSHDVRLLVEPQVSTAIMKRVPTAQQDSANKLLESLYTLARPFRLNDLPPELRQQIYSFHFGHATRYHVKYGPGGKTPTPPPSLLLVSRTIRTEALPLFFNMAEICFSVARTLTLPCQSRAEQNIRAWVRNCAKDNVGMLRHVVLKLGIQGKPPEITITFDLKTGLQVRFSSKMLPTQENSWREHIKKLEASREVLRLQGEALILALTSKADFRR</sequence>
<comment type="caution">
    <text evidence="1">The sequence shown here is derived from an EMBL/GenBank/DDBJ whole genome shotgun (WGS) entry which is preliminary data.</text>
</comment>
<organism evidence="1 2">
    <name type="scientific">Elasticomyces elasticus</name>
    <dbReference type="NCBI Taxonomy" id="574655"/>
    <lineage>
        <taxon>Eukaryota</taxon>
        <taxon>Fungi</taxon>
        <taxon>Dikarya</taxon>
        <taxon>Ascomycota</taxon>
        <taxon>Pezizomycotina</taxon>
        <taxon>Dothideomycetes</taxon>
        <taxon>Dothideomycetidae</taxon>
        <taxon>Mycosphaerellales</taxon>
        <taxon>Teratosphaeriaceae</taxon>
        <taxon>Elasticomyces</taxon>
    </lineage>
</organism>
<protein>
    <submittedName>
        <fullName evidence="1">Uncharacterized protein</fullName>
    </submittedName>
</protein>
<dbReference type="AlphaFoldDB" id="A0AAN8A1A8"/>
<dbReference type="Proteomes" id="UP001310594">
    <property type="component" value="Unassembled WGS sequence"/>
</dbReference>
<proteinExistence type="predicted"/>
<reference evidence="1" key="1">
    <citation type="submission" date="2023-08" db="EMBL/GenBank/DDBJ databases">
        <title>Black Yeasts Isolated from many extreme environments.</title>
        <authorList>
            <person name="Coleine C."/>
            <person name="Stajich J.E."/>
            <person name="Selbmann L."/>
        </authorList>
    </citation>
    <scope>NUCLEOTIDE SEQUENCE</scope>
    <source>
        <strain evidence="1">CCFEE 5810</strain>
    </source>
</reference>
<dbReference type="PANTHER" id="PTHR42085:SF2">
    <property type="entry name" value="F-BOX DOMAIN-CONTAINING PROTEIN"/>
    <property type="match status" value="1"/>
</dbReference>
<evidence type="ECO:0000313" key="2">
    <source>
        <dbReference type="Proteomes" id="UP001310594"/>
    </source>
</evidence>
<dbReference type="InterPro" id="IPR038883">
    <property type="entry name" value="AN11006-like"/>
</dbReference>
<gene>
    <name evidence="1" type="ORF">LTR97_005853</name>
</gene>
<name>A0AAN8A1A8_9PEZI</name>
<dbReference type="PANTHER" id="PTHR42085">
    <property type="entry name" value="F-BOX DOMAIN-CONTAINING PROTEIN"/>
    <property type="match status" value="1"/>
</dbReference>
<dbReference type="EMBL" id="JAVRQU010000008">
    <property type="protein sequence ID" value="KAK5699722.1"/>
    <property type="molecule type" value="Genomic_DNA"/>
</dbReference>
<accession>A0AAN8A1A8</accession>
<evidence type="ECO:0000313" key="1">
    <source>
        <dbReference type="EMBL" id="KAK5699722.1"/>
    </source>
</evidence>